<sequence>MLICVPKSDFRKVSDREVLALFVDDTFIGYASVLTVLDSIIILDVSKKLAKLYEELIKNNKLINFHIC</sequence>
<keyword evidence="2" id="KW-1185">Reference proteome</keyword>
<proteinExistence type="predicted"/>
<dbReference type="KEGG" id="ccl:Clocl_3347"/>
<organism evidence="1 2">
    <name type="scientific">Acetivibrio clariflavus (strain DSM 19732 / NBRC 101661 / EBR45)</name>
    <name type="common">Clostridium clariflavum</name>
    <dbReference type="NCBI Taxonomy" id="720554"/>
    <lineage>
        <taxon>Bacteria</taxon>
        <taxon>Bacillati</taxon>
        <taxon>Bacillota</taxon>
        <taxon>Clostridia</taxon>
        <taxon>Eubacteriales</taxon>
        <taxon>Oscillospiraceae</taxon>
        <taxon>Acetivibrio</taxon>
    </lineage>
</organism>
<accession>G8LXC8</accession>
<protein>
    <submittedName>
        <fullName evidence="1">Uncharacterized protein</fullName>
    </submittedName>
</protein>
<evidence type="ECO:0000313" key="1">
    <source>
        <dbReference type="EMBL" id="AEV69846.1"/>
    </source>
</evidence>
<evidence type="ECO:0000313" key="2">
    <source>
        <dbReference type="Proteomes" id="UP000005435"/>
    </source>
</evidence>
<dbReference type="RefSeq" id="WP_014256378.1">
    <property type="nucleotide sequence ID" value="NC_016627.1"/>
</dbReference>
<dbReference type="AlphaFoldDB" id="G8LXC8"/>
<dbReference type="OrthoDB" id="9894794at2"/>
<dbReference type="Proteomes" id="UP000005435">
    <property type="component" value="Chromosome"/>
</dbReference>
<name>G8LXC8_ACECE</name>
<dbReference type="EMBL" id="CP003065">
    <property type="protein sequence ID" value="AEV69846.1"/>
    <property type="molecule type" value="Genomic_DNA"/>
</dbReference>
<reference evidence="2" key="1">
    <citation type="submission" date="2011-12" db="EMBL/GenBank/DDBJ databases">
        <title>Complete sequence of Clostridium clariflavum DSM 19732.</title>
        <authorList>
            <consortium name="US DOE Joint Genome Institute"/>
            <person name="Lucas S."/>
            <person name="Han J."/>
            <person name="Lapidus A."/>
            <person name="Cheng J.-F."/>
            <person name="Goodwin L."/>
            <person name="Pitluck S."/>
            <person name="Peters L."/>
            <person name="Teshima H."/>
            <person name="Detter J.C."/>
            <person name="Han C."/>
            <person name="Tapia R."/>
            <person name="Land M."/>
            <person name="Hauser L."/>
            <person name="Kyrpides N."/>
            <person name="Ivanova N."/>
            <person name="Pagani I."/>
            <person name="Kitzmiller T."/>
            <person name="Lynd L."/>
            <person name="Izquierdo J."/>
            <person name="Woyke T."/>
        </authorList>
    </citation>
    <scope>NUCLEOTIDE SEQUENCE [LARGE SCALE GENOMIC DNA]</scope>
    <source>
        <strain evidence="2">DSM 19732 / NBRC 101661 / EBR45</strain>
    </source>
</reference>
<gene>
    <name evidence="1" type="ordered locus">Clocl_3347</name>
</gene>
<dbReference type="HOGENOM" id="CLU_2786485_0_0_9"/>
<dbReference type="eggNOG" id="ENOG5034ACD">
    <property type="taxonomic scope" value="Bacteria"/>
</dbReference>
<reference evidence="1 2" key="2">
    <citation type="journal article" date="2012" name="Stand. Genomic Sci.">
        <title>Complete Genome Sequence of Clostridium clariflavum DSM 19732.</title>
        <authorList>
            <person name="Izquierdo J.A."/>
            <person name="Goodwin L."/>
            <person name="Davenport K.W."/>
            <person name="Teshima H."/>
            <person name="Bruce D."/>
            <person name="Detter C."/>
            <person name="Tapia R."/>
            <person name="Han S."/>
            <person name="Land M."/>
            <person name="Hauser L."/>
            <person name="Jeffries C.D."/>
            <person name="Han J."/>
            <person name="Pitluck S."/>
            <person name="Nolan M."/>
            <person name="Chen A."/>
            <person name="Huntemann M."/>
            <person name="Mavromatis K."/>
            <person name="Mikhailova N."/>
            <person name="Liolios K."/>
            <person name="Woyke T."/>
            <person name="Lynd L.R."/>
        </authorList>
    </citation>
    <scope>NUCLEOTIDE SEQUENCE [LARGE SCALE GENOMIC DNA]</scope>
    <source>
        <strain evidence="2">DSM 19732 / NBRC 101661 / EBR45</strain>
    </source>
</reference>